<protein>
    <submittedName>
        <fullName evidence="2">S24 family peptidase</fullName>
    </submittedName>
</protein>
<reference evidence="2 3" key="1">
    <citation type="submission" date="2022-10" db="EMBL/GenBank/DDBJ databases">
        <title>Comparative genomic study of S. anginosus.</title>
        <authorList>
            <person name="Prasad A."/>
            <person name="Ene A."/>
            <person name="Jablonska S."/>
            <person name="Du J."/>
            <person name="Wolfe A.J."/>
            <person name="Putonti C."/>
        </authorList>
    </citation>
    <scope>NUCLEOTIDE SEQUENCE [LARGE SCALE GENOMIC DNA]</scope>
    <source>
        <strain evidence="2 3">UMB9231</strain>
    </source>
</reference>
<organism evidence="2 3">
    <name type="scientific">Streptococcus anginosus</name>
    <dbReference type="NCBI Taxonomy" id="1328"/>
    <lineage>
        <taxon>Bacteria</taxon>
        <taxon>Bacillati</taxon>
        <taxon>Bacillota</taxon>
        <taxon>Bacilli</taxon>
        <taxon>Lactobacillales</taxon>
        <taxon>Streptococcaceae</taxon>
        <taxon>Streptococcus</taxon>
        <taxon>Streptococcus anginosus group</taxon>
    </lineage>
</organism>
<dbReference type="InterPro" id="IPR036286">
    <property type="entry name" value="LexA/Signal_pep-like_sf"/>
</dbReference>
<comment type="caution">
    <text evidence="2">The sequence shown here is derived from an EMBL/GenBank/DDBJ whole genome shotgun (WGS) entry which is preliminary data.</text>
</comment>
<evidence type="ECO:0000259" key="1">
    <source>
        <dbReference type="Pfam" id="PF00717"/>
    </source>
</evidence>
<dbReference type="CDD" id="cd06529">
    <property type="entry name" value="S24_LexA-like"/>
    <property type="match status" value="1"/>
</dbReference>
<gene>
    <name evidence="2" type="ORF">OJ597_12710</name>
</gene>
<evidence type="ECO:0000313" key="2">
    <source>
        <dbReference type="EMBL" id="MCW1043231.1"/>
    </source>
</evidence>
<dbReference type="Gene3D" id="2.10.109.10">
    <property type="entry name" value="Umud Fragment, subunit A"/>
    <property type="match status" value="1"/>
</dbReference>
<dbReference type="Proteomes" id="UP001526076">
    <property type="component" value="Unassembled WGS sequence"/>
</dbReference>
<evidence type="ECO:0000313" key="3">
    <source>
        <dbReference type="Proteomes" id="UP001526076"/>
    </source>
</evidence>
<name>A0ABT3ECT1_STRAP</name>
<feature type="non-terminal residue" evidence="2">
    <location>
        <position position="88"/>
    </location>
</feature>
<dbReference type="InterPro" id="IPR015927">
    <property type="entry name" value="Peptidase_S24_S26A/B/C"/>
</dbReference>
<dbReference type="RefSeq" id="WP_264351277.1">
    <property type="nucleotide sequence ID" value="NZ_JAPAHU010000300.1"/>
</dbReference>
<dbReference type="Pfam" id="PF00717">
    <property type="entry name" value="Peptidase_S24"/>
    <property type="match status" value="1"/>
</dbReference>
<feature type="domain" description="Peptidase S24/S26A/S26B/S26C" evidence="1">
    <location>
        <begin position="23"/>
        <end position="88"/>
    </location>
</feature>
<dbReference type="EMBL" id="JAPAHU010000300">
    <property type="protein sequence ID" value="MCW1043231.1"/>
    <property type="molecule type" value="Genomic_DNA"/>
</dbReference>
<accession>A0ABT3ECT1</accession>
<feature type="non-terminal residue" evidence="2">
    <location>
        <position position="1"/>
    </location>
</feature>
<proteinExistence type="predicted"/>
<dbReference type="InterPro" id="IPR039418">
    <property type="entry name" value="LexA-like"/>
</dbReference>
<sequence length="88" mass="10075">QLKEQKQEKNNVISLPVKKSVNLYGIMTAGYGTINYDKCQPIETIEIPENDIPKDYDLAFRVSGDSMYPTYEDGQIIFVRKQSEIEQG</sequence>
<dbReference type="SUPFAM" id="SSF51306">
    <property type="entry name" value="LexA/Signal peptidase"/>
    <property type="match status" value="1"/>
</dbReference>
<keyword evidence="3" id="KW-1185">Reference proteome</keyword>